<dbReference type="EMBL" id="JAHLJV010000227">
    <property type="protein sequence ID" value="KAK1564008.1"/>
    <property type="molecule type" value="Genomic_DNA"/>
</dbReference>
<dbReference type="Pfam" id="PF11807">
    <property type="entry name" value="UstYa"/>
    <property type="match status" value="1"/>
</dbReference>
<comment type="pathway">
    <text evidence="1">Mycotoxin biosynthesis.</text>
</comment>
<evidence type="ECO:0000256" key="2">
    <source>
        <dbReference type="ARBA" id="ARBA00035112"/>
    </source>
</evidence>
<dbReference type="Proteomes" id="UP001230504">
    <property type="component" value="Unassembled WGS sequence"/>
</dbReference>
<dbReference type="GO" id="GO:0043386">
    <property type="term" value="P:mycotoxin biosynthetic process"/>
    <property type="evidence" value="ECO:0007669"/>
    <property type="project" value="InterPro"/>
</dbReference>
<organism evidence="3 4">
    <name type="scientific">Colletotrichum navitas</name>
    <dbReference type="NCBI Taxonomy" id="681940"/>
    <lineage>
        <taxon>Eukaryota</taxon>
        <taxon>Fungi</taxon>
        <taxon>Dikarya</taxon>
        <taxon>Ascomycota</taxon>
        <taxon>Pezizomycotina</taxon>
        <taxon>Sordariomycetes</taxon>
        <taxon>Hypocreomycetidae</taxon>
        <taxon>Glomerellales</taxon>
        <taxon>Glomerellaceae</taxon>
        <taxon>Colletotrichum</taxon>
        <taxon>Colletotrichum graminicola species complex</taxon>
    </lineage>
</organism>
<keyword evidence="4" id="KW-1185">Reference proteome</keyword>
<evidence type="ECO:0000313" key="3">
    <source>
        <dbReference type="EMBL" id="KAK1564008.1"/>
    </source>
</evidence>
<evidence type="ECO:0000256" key="1">
    <source>
        <dbReference type="ARBA" id="ARBA00004685"/>
    </source>
</evidence>
<dbReference type="RefSeq" id="XP_060406884.1">
    <property type="nucleotide sequence ID" value="XM_060559513.1"/>
</dbReference>
<dbReference type="InterPro" id="IPR021765">
    <property type="entry name" value="UstYa-like"/>
</dbReference>
<protein>
    <submittedName>
        <fullName evidence="3">Uncharacterized protein</fullName>
    </submittedName>
</protein>
<gene>
    <name evidence="3" type="ORF">LY79DRAFT_573809</name>
</gene>
<dbReference type="PANTHER" id="PTHR33365">
    <property type="entry name" value="YALI0B05434P"/>
    <property type="match status" value="1"/>
</dbReference>
<dbReference type="GeneID" id="85443753"/>
<accession>A0AAD8UUQ8</accession>
<dbReference type="PANTHER" id="PTHR33365:SF4">
    <property type="entry name" value="CYCLOCHLOROTINE BIOSYNTHESIS PROTEIN O"/>
    <property type="match status" value="1"/>
</dbReference>
<proteinExistence type="inferred from homology"/>
<comment type="similarity">
    <text evidence="2">Belongs to the ustYa family.</text>
</comment>
<comment type="caution">
    <text evidence="3">The sequence shown here is derived from an EMBL/GenBank/DDBJ whole genome shotgun (WGS) entry which is preliminary data.</text>
</comment>
<sequence>MLRRHVDHCIESIRLNLICTGDVTPFLVTLNPKNKLGESADFETLHKCQKFVKLAEWSKTHVASHKLFRVGHRQPARPKALSDHSYGVET</sequence>
<reference evidence="3" key="1">
    <citation type="submission" date="2021-06" db="EMBL/GenBank/DDBJ databases">
        <title>Comparative genomics, transcriptomics and evolutionary studies reveal genomic signatures of adaptation to plant cell wall in hemibiotrophic fungi.</title>
        <authorList>
            <consortium name="DOE Joint Genome Institute"/>
            <person name="Baroncelli R."/>
            <person name="Diaz J.F."/>
            <person name="Benocci T."/>
            <person name="Peng M."/>
            <person name="Battaglia E."/>
            <person name="Haridas S."/>
            <person name="Andreopoulos W."/>
            <person name="Labutti K."/>
            <person name="Pangilinan J."/>
            <person name="Floch G.L."/>
            <person name="Makela M.R."/>
            <person name="Henrissat B."/>
            <person name="Grigoriev I.V."/>
            <person name="Crouch J.A."/>
            <person name="De Vries R.P."/>
            <person name="Sukno S.A."/>
            <person name="Thon M.R."/>
        </authorList>
    </citation>
    <scope>NUCLEOTIDE SEQUENCE</scope>
    <source>
        <strain evidence="3">CBS 125086</strain>
    </source>
</reference>
<name>A0AAD8UUQ8_9PEZI</name>
<evidence type="ECO:0000313" key="4">
    <source>
        <dbReference type="Proteomes" id="UP001230504"/>
    </source>
</evidence>
<dbReference type="AlphaFoldDB" id="A0AAD8UUQ8"/>